<sequence length="639" mass="68751">MAPWRHRRRWRMAVGTWMRRMGLLGSCLLAGCGEAPPAALGTLEWDRISIPAPAAEVISAVDVREGQAVKAGALLMRLDPARGAAQFDAAQAETARVQAQLEELQVGPRPEQIAQAQAQLTALRAQAAEATAYYRRVQPLARQRLVAAADLDRARAAADNAVASVRAAEQAWLELQRGNRREDIAQGQATSRATQAQQVVQAVNLQKLQLRAPRDGVVDALPYRQGDQAPIGAPLVVMLVGERPYARVYLPQPLRLQVKVGQGAQVQLDGANTVLKGHVRSIRSEPSFTPYYALTGDDVSRLSYLAEIEIDDSSARGAAGAGAFLNPVDDIAVRARGLSRRFGDLLAVDSVDLQVPRGQVYGFLGPNGSGKSTTIRMLCGLLEPSAGEIEVLGLAIPVQAEALRRRIGYMTQRFSLYEDLSVRENLEFLAAIQDLPGVQARQRVDALLQQYRLQDRQVQLAGTLSGGQKQRLALAGAVIHAPELLFLDEPTSAVDPESRRDFWEALFELADAGTTVLVSTHYMDEAERCHRLAILDRGALVADGTPAELCAQLQGRTLKVTASQPRQASRALAALPGVLSVAQIGTELRVLCSEGAADTSVLAQALAAADPQARIEPVAPNLEDVFVAATRGRGREPAA</sequence>
<feature type="chain" id="PRO_5041381919" description="ABC transporter domain-containing protein" evidence="5">
    <location>
        <begin position="34"/>
        <end position="639"/>
    </location>
</feature>
<reference evidence="7" key="1">
    <citation type="submission" date="2022-10" db="EMBL/GenBank/DDBJ databases">
        <title>Culturing micro-colonial fungi from biological soil crusts in the Mojave desert and describing Neophaeococcomyces mojavensis, and introducing the new genera and species Taxawa tesnikishii.</title>
        <authorList>
            <person name="Kurbessoian T."/>
            <person name="Stajich J.E."/>
        </authorList>
    </citation>
    <scope>NUCLEOTIDE SEQUENCE</scope>
    <source>
        <strain evidence="7">TK_35</strain>
    </source>
</reference>
<dbReference type="PANTHER" id="PTHR43038">
    <property type="entry name" value="ATP-BINDING CASSETTE, SUB-FAMILY H, MEMBER 1"/>
    <property type="match status" value="1"/>
</dbReference>
<evidence type="ECO:0000256" key="3">
    <source>
        <dbReference type="ARBA" id="ARBA00022840"/>
    </source>
</evidence>
<dbReference type="SUPFAM" id="SSF52540">
    <property type="entry name" value="P-loop containing nucleoside triphosphate hydrolases"/>
    <property type="match status" value="1"/>
</dbReference>
<comment type="caution">
    <text evidence="7">The sequence shown here is derived from an EMBL/GenBank/DDBJ whole genome shotgun (WGS) entry which is preliminary data.</text>
</comment>
<keyword evidence="5" id="KW-0732">Signal</keyword>
<organism evidence="7">
    <name type="scientific">Knufia peltigerae</name>
    <dbReference type="NCBI Taxonomy" id="1002370"/>
    <lineage>
        <taxon>Eukaryota</taxon>
        <taxon>Fungi</taxon>
        <taxon>Dikarya</taxon>
        <taxon>Ascomycota</taxon>
        <taxon>Pezizomycotina</taxon>
        <taxon>Eurotiomycetes</taxon>
        <taxon>Chaetothyriomycetidae</taxon>
        <taxon>Chaetothyriales</taxon>
        <taxon>Trichomeriaceae</taxon>
        <taxon>Knufia</taxon>
    </lineage>
</organism>
<dbReference type="Gene3D" id="1.10.287.470">
    <property type="entry name" value="Helix hairpin bin"/>
    <property type="match status" value="1"/>
</dbReference>
<dbReference type="GO" id="GO:0005524">
    <property type="term" value="F:ATP binding"/>
    <property type="evidence" value="ECO:0007669"/>
    <property type="project" value="UniProtKB-KW"/>
</dbReference>
<dbReference type="PANTHER" id="PTHR43038:SF3">
    <property type="entry name" value="ABC TRANSPORTER G FAMILY MEMBER 20 ISOFORM X1"/>
    <property type="match status" value="1"/>
</dbReference>
<dbReference type="CDD" id="cd03230">
    <property type="entry name" value="ABC_DR_subfamily_A"/>
    <property type="match status" value="1"/>
</dbReference>
<dbReference type="GO" id="GO:0016020">
    <property type="term" value="C:membrane"/>
    <property type="evidence" value="ECO:0007669"/>
    <property type="project" value="UniProtKB-SubCell"/>
</dbReference>
<dbReference type="InterPro" id="IPR003439">
    <property type="entry name" value="ABC_transporter-like_ATP-bd"/>
</dbReference>
<keyword evidence="3" id="KW-0067">ATP-binding</keyword>
<dbReference type="InterPro" id="IPR027417">
    <property type="entry name" value="P-loop_NTPase"/>
</dbReference>
<name>A0AA38XPQ4_9EURO</name>
<dbReference type="EMBL" id="JAPDRN010000165">
    <property type="protein sequence ID" value="KAJ9617327.1"/>
    <property type="molecule type" value="Genomic_DNA"/>
</dbReference>
<dbReference type="GO" id="GO:0016887">
    <property type="term" value="F:ATP hydrolysis activity"/>
    <property type="evidence" value="ECO:0007669"/>
    <property type="project" value="InterPro"/>
</dbReference>
<dbReference type="InterPro" id="IPR059052">
    <property type="entry name" value="HH_YbhG-like"/>
</dbReference>
<evidence type="ECO:0000256" key="2">
    <source>
        <dbReference type="ARBA" id="ARBA00022741"/>
    </source>
</evidence>
<dbReference type="SMART" id="SM00382">
    <property type="entry name" value="AAA"/>
    <property type="match status" value="1"/>
</dbReference>
<dbReference type="SUPFAM" id="SSF111369">
    <property type="entry name" value="HlyD-like secretion proteins"/>
    <property type="match status" value="1"/>
</dbReference>
<keyword evidence="4" id="KW-0175">Coiled coil</keyword>
<evidence type="ECO:0000256" key="4">
    <source>
        <dbReference type="SAM" id="Coils"/>
    </source>
</evidence>
<feature type="signal peptide" evidence="5">
    <location>
        <begin position="1"/>
        <end position="33"/>
    </location>
</feature>
<keyword evidence="2" id="KW-0547">Nucleotide-binding</keyword>
<proteinExistence type="predicted"/>
<dbReference type="PROSITE" id="PS51257">
    <property type="entry name" value="PROKAR_LIPOPROTEIN"/>
    <property type="match status" value="1"/>
</dbReference>
<dbReference type="AlphaFoldDB" id="A0AA38XPQ4"/>
<feature type="domain" description="ABC transporter" evidence="6">
    <location>
        <begin position="333"/>
        <end position="562"/>
    </location>
</feature>
<comment type="subcellular location">
    <subcellularLocation>
        <location evidence="1">Membrane</location>
        <topology evidence="1">Multi-pass membrane protein</topology>
    </subcellularLocation>
</comment>
<evidence type="ECO:0000313" key="7">
    <source>
        <dbReference type="EMBL" id="KAJ9617327.1"/>
    </source>
</evidence>
<accession>A0AA38XPQ4</accession>
<dbReference type="Pfam" id="PF00005">
    <property type="entry name" value="ABC_tran"/>
    <property type="match status" value="1"/>
</dbReference>
<gene>
    <name evidence="7" type="ORF">H2204_013866</name>
</gene>
<evidence type="ECO:0000259" key="6">
    <source>
        <dbReference type="PROSITE" id="PS50893"/>
    </source>
</evidence>
<dbReference type="InterPro" id="IPR017871">
    <property type="entry name" value="ABC_transporter-like_CS"/>
</dbReference>
<dbReference type="Gene3D" id="3.40.50.300">
    <property type="entry name" value="P-loop containing nucleotide triphosphate hydrolases"/>
    <property type="match status" value="1"/>
</dbReference>
<feature type="coiled-coil region" evidence="4">
    <location>
        <begin position="113"/>
        <end position="171"/>
    </location>
</feature>
<evidence type="ECO:0000256" key="1">
    <source>
        <dbReference type="ARBA" id="ARBA00004141"/>
    </source>
</evidence>
<dbReference type="InterPro" id="IPR003593">
    <property type="entry name" value="AAA+_ATPase"/>
</dbReference>
<dbReference type="Gene3D" id="2.40.50.100">
    <property type="match status" value="1"/>
</dbReference>
<evidence type="ECO:0000256" key="5">
    <source>
        <dbReference type="SAM" id="SignalP"/>
    </source>
</evidence>
<dbReference type="PROSITE" id="PS00211">
    <property type="entry name" value="ABC_TRANSPORTER_1"/>
    <property type="match status" value="1"/>
</dbReference>
<protein>
    <recommendedName>
        <fullName evidence="6">ABC transporter domain-containing protein</fullName>
    </recommendedName>
</protein>
<dbReference type="PROSITE" id="PS50893">
    <property type="entry name" value="ABC_TRANSPORTER_2"/>
    <property type="match status" value="1"/>
</dbReference>
<dbReference type="Pfam" id="PF25881">
    <property type="entry name" value="HH_YBHG"/>
    <property type="match status" value="1"/>
</dbReference>